<dbReference type="InterPro" id="IPR051708">
    <property type="entry name" value="Plant_Aspart_Prot_A1"/>
</dbReference>
<comment type="similarity">
    <text evidence="1">Belongs to the peptidase A1 family.</text>
</comment>
<evidence type="ECO:0000259" key="4">
    <source>
        <dbReference type="PROSITE" id="PS51767"/>
    </source>
</evidence>
<dbReference type="SUPFAM" id="SSF50630">
    <property type="entry name" value="Acid proteases"/>
    <property type="match status" value="1"/>
</dbReference>
<dbReference type="EMBL" id="JXTC01000124">
    <property type="protein sequence ID" value="PON86934.1"/>
    <property type="molecule type" value="Genomic_DNA"/>
</dbReference>
<keyword evidence="2" id="KW-0645">Protease</keyword>
<dbReference type="AlphaFoldDB" id="A0A2P5EN02"/>
<evidence type="ECO:0000313" key="5">
    <source>
        <dbReference type="EMBL" id="PON86934.1"/>
    </source>
</evidence>
<comment type="caution">
    <text evidence="5">The sequence shown here is derived from an EMBL/GenBank/DDBJ whole genome shotgun (WGS) entry which is preliminary data.</text>
</comment>
<proteinExistence type="inferred from homology"/>
<dbReference type="GO" id="GO:0005576">
    <property type="term" value="C:extracellular region"/>
    <property type="evidence" value="ECO:0007669"/>
    <property type="project" value="TreeGrafter"/>
</dbReference>
<dbReference type="InterPro" id="IPR032799">
    <property type="entry name" value="TAXi_C"/>
</dbReference>
<evidence type="ECO:0000256" key="2">
    <source>
        <dbReference type="ARBA" id="ARBA00022670"/>
    </source>
</evidence>
<dbReference type="InterPro" id="IPR021109">
    <property type="entry name" value="Peptidase_aspartic_dom_sf"/>
</dbReference>
<dbReference type="GO" id="GO:0004190">
    <property type="term" value="F:aspartic-type endopeptidase activity"/>
    <property type="evidence" value="ECO:0007669"/>
    <property type="project" value="InterPro"/>
</dbReference>
<dbReference type="InterPro" id="IPR032861">
    <property type="entry name" value="TAXi_N"/>
</dbReference>
<evidence type="ECO:0000256" key="3">
    <source>
        <dbReference type="ARBA" id="ARBA00022801"/>
    </source>
</evidence>
<dbReference type="OrthoDB" id="2747330at2759"/>
<dbReference type="GO" id="GO:0006508">
    <property type="term" value="P:proteolysis"/>
    <property type="evidence" value="ECO:0007669"/>
    <property type="project" value="UniProtKB-KW"/>
</dbReference>
<dbReference type="PROSITE" id="PS00141">
    <property type="entry name" value="ASP_PROTEASE"/>
    <property type="match status" value="1"/>
</dbReference>
<dbReference type="Pfam" id="PF14543">
    <property type="entry name" value="TAXi_N"/>
    <property type="match status" value="1"/>
</dbReference>
<dbReference type="Proteomes" id="UP000237000">
    <property type="component" value="Unassembled WGS sequence"/>
</dbReference>
<dbReference type="Gene3D" id="2.40.70.10">
    <property type="entry name" value="Acid Proteases"/>
    <property type="match status" value="2"/>
</dbReference>
<protein>
    <submittedName>
        <fullName evidence="5">Aspartic peptidase</fullName>
    </submittedName>
</protein>
<sequence>MTTTTTNTISTKHFSTPSKPKPLIFKLVHSKSILSNDDLLQTDDYYNDGPFINLLPATDASLLLVNFSIGEPPIPQLAIIDTGSIRIWLICSTNFAHNHLENTDPKNIYDPSKSTSFRKIPCRDALCPGNCKIRDYPTCPFSNSYGSKQFVDGVLAMEQFTFGTSDDGIIQQQVLFGCAHPSKSAGGQIINDPRFNGVFGLGDTSLLSKIGGGKPKFSFCIGDIENPDYPYSHLQIGSGVEFEGASTPLQVRVGGAFSVVVDSISFGEELLNVDPHTFLIDTGAELTYFGRLWYPVIKQQINDSLLALGLKPNLVLKDCFDGSVVDDLKKFPSFRLHLTAKKDMVLNPINLFYQRKDAYKVFCHATRSFYLNDFTSVLGLTAMQGYNMAFDVAQKKLYINQVDCQNYISN</sequence>
<gene>
    <name evidence="5" type="ORF">TorRG33x02_173180</name>
</gene>
<accession>A0A2P5EN02</accession>
<evidence type="ECO:0000256" key="1">
    <source>
        <dbReference type="ARBA" id="ARBA00007447"/>
    </source>
</evidence>
<dbReference type="Pfam" id="PF14541">
    <property type="entry name" value="TAXi_C"/>
    <property type="match status" value="1"/>
</dbReference>
<keyword evidence="3" id="KW-0378">Hydrolase</keyword>
<keyword evidence="6" id="KW-1185">Reference proteome</keyword>
<dbReference type="InParanoid" id="A0A2P5EN02"/>
<dbReference type="PROSITE" id="PS51767">
    <property type="entry name" value="PEPTIDASE_A1"/>
    <property type="match status" value="1"/>
</dbReference>
<dbReference type="InterPro" id="IPR001969">
    <property type="entry name" value="Aspartic_peptidase_AS"/>
</dbReference>
<organism evidence="5 6">
    <name type="scientific">Trema orientale</name>
    <name type="common">Charcoal tree</name>
    <name type="synonym">Celtis orientalis</name>
    <dbReference type="NCBI Taxonomy" id="63057"/>
    <lineage>
        <taxon>Eukaryota</taxon>
        <taxon>Viridiplantae</taxon>
        <taxon>Streptophyta</taxon>
        <taxon>Embryophyta</taxon>
        <taxon>Tracheophyta</taxon>
        <taxon>Spermatophyta</taxon>
        <taxon>Magnoliopsida</taxon>
        <taxon>eudicotyledons</taxon>
        <taxon>Gunneridae</taxon>
        <taxon>Pentapetalae</taxon>
        <taxon>rosids</taxon>
        <taxon>fabids</taxon>
        <taxon>Rosales</taxon>
        <taxon>Cannabaceae</taxon>
        <taxon>Trema</taxon>
    </lineage>
</organism>
<dbReference type="PANTHER" id="PTHR47967">
    <property type="entry name" value="OS07G0603500 PROTEIN-RELATED"/>
    <property type="match status" value="1"/>
</dbReference>
<feature type="domain" description="Peptidase A1" evidence="4">
    <location>
        <begin position="63"/>
        <end position="400"/>
    </location>
</feature>
<dbReference type="PANTHER" id="PTHR47967:SF14">
    <property type="entry name" value="EUKARYOTIC ASPARTYL PROTEASE FAMILY PROTEIN"/>
    <property type="match status" value="1"/>
</dbReference>
<dbReference type="STRING" id="63057.A0A2P5EN02"/>
<dbReference type="InterPro" id="IPR033121">
    <property type="entry name" value="PEPTIDASE_A1"/>
</dbReference>
<evidence type="ECO:0000313" key="6">
    <source>
        <dbReference type="Proteomes" id="UP000237000"/>
    </source>
</evidence>
<name>A0A2P5EN02_TREOI</name>
<reference evidence="6" key="1">
    <citation type="submission" date="2016-06" db="EMBL/GenBank/DDBJ databases">
        <title>Parallel loss of symbiosis genes in relatives of nitrogen-fixing non-legume Parasponia.</title>
        <authorList>
            <person name="Van Velzen R."/>
            <person name="Holmer R."/>
            <person name="Bu F."/>
            <person name="Rutten L."/>
            <person name="Van Zeijl A."/>
            <person name="Liu W."/>
            <person name="Santuari L."/>
            <person name="Cao Q."/>
            <person name="Sharma T."/>
            <person name="Shen D."/>
            <person name="Roswanjaya Y."/>
            <person name="Wardhani T."/>
            <person name="Kalhor M.S."/>
            <person name="Jansen J."/>
            <person name="Van den Hoogen J."/>
            <person name="Gungor B."/>
            <person name="Hartog M."/>
            <person name="Hontelez J."/>
            <person name="Verver J."/>
            <person name="Yang W.-C."/>
            <person name="Schijlen E."/>
            <person name="Repin R."/>
            <person name="Schilthuizen M."/>
            <person name="Schranz E."/>
            <person name="Heidstra R."/>
            <person name="Miyata K."/>
            <person name="Fedorova E."/>
            <person name="Kohlen W."/>
            <person name="Bisseling T."/>
            <person name="Smit S."/>
            <person name="Geurts R."/>
        </authorList>
    </citation>
    <scope>NUCLEOTIDE SEQUENCE [LARGE SCALE GENOMIC DNA]</scope>
    <source>
        <strain evidence="6">cv. RG33-2</strain>
    </source>
</reference>